<dbReference type="RefSeq" id="WP_092707142.1">
    <property type="nucleotide sequence ID" value="NZ_FMAG01000001.1"/>
</dbReference>
<dbReference type="Proteomes" id="UP000199101">
    <property type="component" value="Unassembled WGS sequence"/>
</dbReference>
<reference evidence="6" key="1">
    <citation type="submission" date="2016-08" db="EMBL/GenBank/DDBJ databases">
        <authorList>
            <person name="Varghese N."/>
            <person name="Submissions Spin"/>
        </authorList>
    </citation>
    <scope>NUCLEOTIDE SEQUENCE [LARGE SCALE GENOMIC DNA]</scope>
    <source>
        <strain evidence="6">HAMBI 2975</strain>
    </source>
</reference>
<organism evidence="5 6">
    <name type="scientific">Rhizobium multihospitium</name>
    <dbReference type="NCBI Taxonomy" id="410764"/>
    <lineage>
        <taxon>Bacteria</taxon>
        <taxon>Pseudomonadati</taxon>
        <taxon>Pseudomonadota</taxon>
        <taxon>Alphaproteobacteria</taxon>
        <taxon>Hyphomicrobiales</taxon>
        <taxon>Rhizobiaceae</taxon>
        <taxon>Rhizobium/Agrobacterium group</taxon>
        <taxon>Rhizobium</taxon>
    </lineage>
</organism>
<name>A0A1C3U981_9HYPH</name>
<dbReference type="InterPro" id="IPR029058">
    <property type="entry name" value="AB_hydrolase_fold"/>
</dbReference>
<dbReference type="SUPFAM" id="SSF53474">
    <property type="entry name" value="alpha/beta-Hydrolases"/>
    <property type="match status" value="1"/>
</dbReference>
<evidence type="ECO:0000313" key="5">
    <source>
        <dbReference type="EMBL" id="SCB12044.1"/>
    </source>
</evidence>
<dbReference type="PANTHER" id="PTHR10272:SF13">
    <property type="entry name" value="POLY(ETHYLENE TEREPHTHALATE) HYDROLASE"/>
    <property type="match status" value="1"/>
</dbReference>
<accession>A0A1C3U981</accession>
<dbReference type="GO" id="GO:0003847">
    <property type="term" value="F:1-alkyl-2-acetylglycerophosphocholine esterase activity"/>
    <property type="evidence" value="ECO:0007669"/>
    <property type="project" value="TreeGrafter"/>
</dbReference>
<evidence type="ECO:0000256" key="3">
    <source>
        <dbReference type="ARBA" id="ARBA00023098"/>
    </source>
</evidence>
<evidence type="ECO:0000313" key="6">
    <source>
        <dbReference type="Proteomes" id="UP000199101"/>
    </source>
</evidence>
<evidence type="ECO:0000256" key="2">
    <source>
        <dbReference type="ARBA" id="ARBA00022963"/>
    </source>
</evidence>
<protein>
    <submittedName>
        <fullName evidence="5">Predicted dienelactone hydrolase</fullName>
    </submittedName>
</protein>
<sequence>MTSAIYKRLRSGALLFCSIPMVMGLLFGAARAAEAGWRPYEVPPSITNSEKIPVALYYPTQAPTRAIMVGSFTVRATPMAAPEAKTKGLIVISHGTGGSEFGQSSLAEALARDGYLVAALRHPGDNYQDGSLWQKPLGTYFTERPRQVSRLIDALLADPEWKDRIATDAKGPRIGAAGHSAGGYTVVALAGGRVDLSQFGAHCAKDAAEDPISCGMVRDISQMQAPLVLESAADPRIRAIVAMAPVGVMFTEQSLRAITVPALIYAAEKDRWLPPRFHAAWIGQNIPGAAYRVIANAGHFAFMNTASAPIQTLDGDISANPPGFDRTEFLKQLGEEIPAFFDRALTRTEWDQ</sequence>
<dbReference type="AlphaFoldDB" id="A0A1C3U981"/>
<dbReference type="OrthoDB" id="9814760at2"/>
<dbReference type="GO" id="GO:0016042">
    <property type="term" value="P:lipid catabolic process"/>
    <property type="evidence" value="ECO:0007669"/>
    <property type="project" value="UniProtKB-KW"/>
</dbReference>
<dbReference type="InterPro" id="IPR016986">
    <property type="entry name" value="UCP031982_abhydr"/>
</dbReference>
<dbReference type="Pfam" id="PF12697">
    <property type="entry name" value="Abhydrolase_6"/>
    <property type="match status" value="1"/>
</dbReference>
<keyword evidence="3" id="KW-0443">Lipid metabolism</keyword>
<keyword evidence="1 5" id="KW-0378">Hydrolase</keyword>
<proteinExistence type="predicted"/>
<evidence type="ECO:0000256" key="1">
    <source>
        <dbReference type="ARBA" id="ARBA00022801"/>
    </source>
</evidence>
<keyword evidence="2" id="KW-0442">Lipid degradation</keyword>
<dbReference type="InterPro" id="IPR000073">
    <property type="entry name" value="AB_hydrolase_1"/>
</dbReference>
<gene>
    <name evidence="5" type="ORF">GA0061103_1747</name>
</gene>
<dbReference type="STRING" id="410764.GA0061103_1747"/>
<dbReference type="PANTHER" id="PTHR10272">
    <property type="entry name" value="PLATELET-ACTIVATING FACTOR ACETYLHYDROLASE"/>
    <property type="match status" value="1"/>
</dbReference>
<dbReference type="PIRSF" id="PIRSF031982">
    <property type="entry name" value="UCP031982_abhydr"/>
    <property type="match status" value="1"/>
</dbReference>
<evidence type="ECO:0000259" key="4">
    <source>
        <dbReference type="Pfam" id="PF12697"/>
    </source>
</evidence>
<keyword evidence="6" id="KW-1185">Reference proteome</keyword>
<feature type="domain" description="AB hydrolase-1" evidence="4">
    <location>
        <begin position="90"/>
        <end position="303"/>
    </location>
</feature>
<dbReference type="EMBL" id="FMAG01000001">
    <property type="protein sequence ID" value="SCB12044.1"/>
    <property type="molecule type" value="Genomic_DNA"/>
</dbReference>
<dbReference type="Gene3D" id="3.40.50.1820">
    <property type="entry name" value="alpha/beta hydrolase"/>
    <property type="match status" value="1"/>
</dbReference>